<reference evidence="2" key="1">
    <citation type="journal article" date="2013" name="Science">
        <title>The Amborella genome and the evolution of flowering plants.</title>
        <authorList>
            <consortium name="Amborella Genome Project"/>
        </authorList>
    </citation>
    <scope>NUCLEOTIDE SEQUENCE [LARGE SCALE GENOMIC DNA]</scope>
</reference>
<keyword evidence="2" id="KW-1185">Reference proteome</keyword>
<proteinExistence type="predicted"/>
<dbReference type="AlphaFoldDB" id="U5DGQ0"/>
<evidence type="ECO:0000313" key="1">
    <source>
        <dbReference type="EMBL" id="ERN19598.1"/>
    </source>
</evidence>
<sequence>MKQALTAAWLDSNISFLWFRYGVCRGSSNNIAYHTLSQNCSALQRTNLGCRKVCRKPFRAVEKPVGRMGFSKESSQASERAHKRI</sequence>
<organism evidence="1 2">
    <name type="scientific">Amborella trichopoda</name>
    <dbReference type="NCBI Taxonomy" id="13333"/>
    <lineage>
        <taxon>Eukaryota</taxon>
        <taxon>Viridiplantae</taxon>
        <taxon>Streptophyta</taxon>
        <taxon>Embryophyta</taxon>
        <taxon>Tracheophyta</taxon>
        <taxon>Spermatophyta</taxon>
        <taxon>Magnoliopsida</taxon>
        <taxon>Amborellales</taxon>
        <taxon>Amborellaceae</taxon>
        <taxon>Amborella</taxon>
    </lineage>
</organism>
<dbReference type="Proteomes" id="UP000017836">
    <property type="component" value="Unassembled WGS sequence"/>
</dbReference>
<protein>
    <submittedName>
        <fullName evidence="1">Uncharacterized protein</fullName>
    </submittedName>
</protein>
<name>U5DGQ0_AMBTC</name>
<accession>U5DGQ0</accession>
<dbReference type="Gramene" id="ERN19598">
    <property type="protein sequence ID" value="ERN19598"/>
    <property type="gene ID" value="AMTR_s00062p00116610"/>
</dbReference>
<evidence type="ECO:0000313" key="2">
    <source>
        <dbReference type="Proteomes" id="UP000017836"/>
    </source>
</evidence>
<dbReference type="HOGENOM" id="CLU_2515666_0_0_1"/>
<dbReference type="EMBL" id="KI392068">
    <property type="protein sequence ID" value="ERN19598.1"/>
    <property type="molecule type" value="Genomic_DNA"/>
</dbReference>
<gene>
    <name evidence="1" type="ORF">AMTR_s00062p00116610</name>
</gene>